<feature type="compositionally biased region" description="Basic and acidic residues" evidence="1">
    <location>
        <begin position="603"/>
        <end position="614"/>
    </location>
</feature>
<feature type="compositionally biased region" description="Gly residues" evidence="1">
    <location>
        <begin position="549"/>
        <end position="574"/>
    </location>
</feature>
<proteinExistence type="predicted"/>
<dbReference type="EMBL" id="LKCW01000041">
    <property type="protein sequence ID" value="KPM42873.1"/>
    <property type="molecule type" value="Genomic_DNA"/>
</dbReference>
<sequence>MSESVENTDLTASDTGDADSSYQLPEEYDGNAIEEAMNGNDDEEDVDVAAILNPDGGGPAADSSDSDSGDDDDPDDEIVEPCWSQGCLQTCKPPWDTLYAAYRWYRVNWLNRRDKARELKAINRDLRRQVGRQAEAIASLERGSRRKTETTWHHTYAIFINNGPGPLCPPGIQTWEDLYKLASRETNMSSHPNKTHPDLRLRPPTGIEEASENQELDSGSQSQSHQPEVFPFEQLDVSLQIKIFRMVLVYKGQVIHAISRLDPYYAPQQVTLNCMGNTSLLHRFHVGRSRRVQDIEILWLGSQEVTYQPNLRGKFRSRRTVPLTWLGEASRLKTIVIHVQESSPKVMRRRHEPRAIIRYMKDKTEEQPNFRLYRSLRTLQGLDYVHMLRGMEFVSFLDYDKWIENRVKAPVRDFAFVMDVNNAVRGPKSDDDRRRSRFCNLAPLIRNWQPVEEDRNALQQAIKRRVPNGEPLTPPETDESTTEDSDSGSDSGSDDSDDGSGSSSGGDLGEGASGGSFEGGSSGNDPDNESSSGFNDSDNRGLPSPSSSGGSGGGSLEGLGEGGASGTDLGGNSGDGSNNLDDEGLSGTSSSAIPSGANPGSREVAEIGSDHNTEEGEDDAASHNGSDMAIQYHFDDNDRRFPSQSREGTPLNDHPIIDLTRDDEESDSEEEASAQEADNRNALPDTIDSKPVVPTQTDHIPPHERISSSPDIENQEQNQVPGSRAPNPEGSLFCTSPRGREYAEEVASMSTVFPQQAWLSGISGSPMNRPTSTPIREMREESSLFVGTPFSQLRLTPSVAGSRPGTRAPTVGTDSSRPNTRAPTSGSDRPPHVIDLTVESVIRKRSWDRPGDGDPSMGSDASSSKRLRF</sequence>
<evidence type="ECO:0000313" key="2">
    <source>
        <dbReference type="EMBL" id="KPM42873.1"/>
    </source>
</evidence>
<feature type="compositionally biased region" description="Polar residues" evidence="1">
    <location>
        <begin position="812"/>
        <end position="827"/>
    </location>
</feature>
<feature type="compositionally biased region" description="Polar residues" evidence="1">
    <location>
        <begin position="707"/>
        <end position="721"/>
    </location>
</feature>
<name>A0A0P7BNC0_9HYPO</name>
<evidence type="ECO:0000313" key="3">
    <source>
        <dbReference type="Proteomes" id="UP000050424"/>
    </source>
</evidence>
<feature type="region of interest" description="Disordered" evidence="1">
    <location>
        <begin position="462"/>
        <end position="736"/>
    </location>
</feature>
<feature type="region of interest" description="Disordered" evidence="1">
    <location>
        <begin position="187"/>
        <end position="225"/>
    </location>
</feature>
<accession>A0A0P7BNC0</accession>
<organism evidence="2 3">
    <name type="scientific">Neonectria ditissima</name>
    <dbReference type="NCBI Taxonomy" id="78410"/>
    <lineage>
        <taxon>Eukaryota</taxon>
        <taxon>Fungi</taxon>
        <taxon>Dikarya</taxon>
        <taxon>Ascomycota</taxon>
        <taxon>Pezizomycotina</taxon>
        <taxon>Sordariomycetes</taxon>
        <taxon>Hypocreomycetidae</taxon>
        <taxon>Hypocreales</taxon>
        <taxon>Nectriaceae</taxon>
        <taxon>Neonectria</taxon>
    </lineage>
</organism>
<dbReference type="AlphaFoldDB" id="A0A0P7BNC0"/>
<feature type="compositionally biased region" description="Polar residues" evidence="1">
    <location>
        <begin position="216"/>
        <end position="225"/>
    </location>
</feature>
<feature type="compositionally biased region" description="Basic and acidic residues" evidence="1">
    <location>
        <begin position="841"/>
        <end position="852"/>
    </location>
</feature>
<comment type="caution">
    <text evidence="2">The sequence shown here is derived from an EMBL/GenBank/DDBJ whole genome shotgun (WGS) entry which is preliminary data.</text>
</comment>
<keyword evidence="3" id="KW-1185">Reference proteome</keyword>
<protein>
    <submittedName>
        <fullName evidence="2">Uncharacterized protein</fullName>
    </submittedName>
</protein>
<feature type="compositionally biased region" description="Acidic residues" evidence="1">
    <location>
        <begin position="64"/>
        <end position="79"/>
    </location>
</feature>
<dbReference type="OrthoDB" id="3439669at2759"/>
<feature type="compositionally biased region" description="Acidic residues" evidence="1">
    <location>
        <begin position="476"/>
        <end position="498"/>
    </location>
</feature>
<feature type="compositionally biased region" description="Gly residues" evidence="1">
    <location>
        <begin position="502"/>
        <end position="522"/>
    </location>
</feature>
<evidence type="ECO:0000256" key="1">
    <source>
        <dbReference type="SAM" id="MobiDB-lite"/>
    </source>
</evidence>
<dbReference type="Proteomes" id="UP000050424">
    <property type="component" value="Unassembled WGS sequence"/>
</dbReference>
<gene>
    <name evidence="2" type="ORF">AK830_g3683</name>
</gene>
<dbReference type="STRING" id="78410.A0A0P7BNC0"/>
<feature type="compositionally biased region" description="Acidic residues" evidence="1">
    <location>
        <begin position="661"/>
        <end position="673"/>
    </location>
</feature>
<reference evidence="2 3" key="1">
    <citation type="submission" date="2015-09" db="EMBL/GenBank/DDBJ databases">
        <title>Draft genome of a European isolate of the apple canker pathogen Neonectria ditissima.</title>
        <authorList>
            <person name="Gomez-Cortecero A."/>
            <person name="Harrison R.J."/>
            <person name="Armitage A.D."/>
        </authorList>
    </citation>
    <scope>NUCLEOTIDE SEQUENCE [LARGE SCALE GENOMIC DNA]</scope>
    <source>
        <strain evidence="2 3">R09/05</strain>
    </source>
</reference>
<feature type="region of interest" description="Disordered" evidence="1">
    <location>
        <begin position="1"/>
        <end position="79"/>
    </location>
</feature>
<feature type="compositionally biased region" description="Polar residues" evidence="1">
    <location>
        <begin position="1"/>
        <end position="23"/>
    </location>
</feature>
<feature type="region of interest" description="Disordered" evidence="1">
    <location>
        <begin position="795"/>
        <end position="869"/>
    </location>
</feature>
<feature type="compositionally biased region" description="Polar residues" evidence="1">
    <location>
        <begin position="859"/>
        <end position="869"/>
    </location>
</feature>